<evidence type="ECO:0000256" key="4">
    <source>
        <dbReference type="HAMAP-Rule" id="MF_00514"/>
    </source>
</evidence>
<keyword evidence="3 4" id="KW-0687">Ribonucleoprotein</keyword>
<dbReference type="InterPro" id="IPR037229">
    <property type="entry name" value="Ribosomal_bL35_sf"/>
</dbReference>
<gene>
    <name evidence="4" type="primary">rpmI</name>
    <name evidence="6" type="ORF">UU23_C0001G0086</name>
</gene>
<dbReference type="SUPFAM" id="SSF143034">
    <property type="entry name" value="L35p-like"/>
    <property type="match status" value="1"/>
</dbReference>
<dbReference type="PANTHER" id="PTHR33343">
    <property type="entry name" value="54S RIBOSOMAL PROTEIN BL35M"/>
    <property type="match status" value="1"/>
</dbReference>
<keyword evidence="2 4" id="KW-0689">Ribosomal protein</keyword>
<dbReference type="NCBIfam" id="TIGR00001">
    <property type="entry name" value="rpmI_bact"/>
    <property type="match status" value="1"/>
</dbReference>
<dbReference type="STRING" id="1618408.UU23_C0001G0086"/>
<reference evidence="6 7" key="1">
    <citation type="journal article" date="2015" name="Nature">
        <title>rRNA introns, odd ribosomes, and small enigmatic genomes across a large radiation of phyla.</title>
        <authorList>
            <person name="Brown C.T."/>
            <person name="Hug L.A."/>
            <person name="Thomas B.C."/>
            <person name="Sharon I."/>
            <person name="Castelle C.J."/>
            <person name="Singh A."/>
            <person name="Wilkins M.J."/>
            <person name="Williams K.H."/>
            <person name="Banfield J.F."/>
        </authorList>
    </citation>
    <scope>NUCLEOTIDE SEQUENCE [LARGE SCALE GENOMIC DNA]</scope>
</reference>
<protein>
    <recommendedName>
        <fullName evidence="4">Large ribosomal subunit protein bL35</fullName>
    </recommendedName>
</protein>
<dbReference type="EMBL" id="LBZV01000001">
    <property type="protein sequence ID" value="KKR78322.1"/>
    <property type="molecule type" value="Genomic_DNA"/>
</dbReference>
<dbReference type="PANTHER" id="PTHR33343:SF1">
    <property type="entry name" value="LARGE RIBOSOMAL SUBUNIT PROTEIN BL35M"/>
    <property type="match status" value="1"/>
</dbReference>
<dbReference type="Pfam" id="PF01632">
    <property type="entry name" value="Ribosomal_L35p"/>
    <property type="match status" value="1"/>
</dbReference>
<organism evidence="6 7">
    <name type="scientific">Candidatus Curtissbacteria bacterium GW2011_GWA1_40_9</name>
    <dbReference type="NCBI Taxonomy" id="1618408"/>
    <lineage>
        <taxon>Bacteria</taxon>
        <taxon>Candidatus Curtissiibacteriota</taxon>
    </lineage>
</organism>
<dbReference type="InterPro" id="IPR021137">
    <property type="entry name" value="Ribosomal_bL35-like"/>
</dbReference>
<evidence type="ECO:0000256" key="5">
    <source>
        <dbReference type="RuleBase" id="RU000568"/>
    </source>
</evidence>
<dbReference type="GO" id="GO:0003735">
    <property type="term" value="F:structural constituent of ribosome"/>
    <property type="evidence" value="ECO:0007669"/>
    <property type="project" value="InterPro"/>
</dbReference>
<evidence type="ECO:0000313" key="6">
    <source>
        <dbReference type="EMBL" id="KKR78322.1"/>
    </source>
</evidence>
<dbReference type="GO" id="GO:0006412">
    <property type="term" value="P:translation"/>
    <property type="evidence" value="ECO:0007669"/>
    <property type="project" value="UniProtKB-UniRule"/>
</dbReference>
<evidence type="ECO:0000313" key="7">
    <source>
        <dbReference type="Proteomes" id="UP000034292"/>
    </source>
</evidence>
<evidence type="ECO:0000256" key="2">
    <source>
        <dbReference type="ARBA" id="ARBA00022980"/>
    </source>
</evidence>
<dbReference type="PROSITE" id="PS00936">
    <property type="entry name" value="RIBOSOMAL_L35"/>
    <property type="match status" value="1"/>
</dbReference>
<name>A0A0G0WSG8_9BACT</name>
<comment type="caution">
    <text evidence="6">The sequence shown here is derived from an EMBL/GenBank/DDBJ whole genome shotgun (WGS) entry which is preliminary data.</text>
</comment>
<dbReference type="Gene3D" id="4.10.410.60">
    <property type="match status" value="1"/>
</dbReference>
<dbReference type="HAMAP" id="MF_00514">
    <property type="entry name" value="Ribosomal_bL35"/>
    <property type="match status" value="1"/>
</dbReference>
<accession>A0A0G0WSG8</accession>
<dbReference type="PRINTS" id="PR00064">
    <property type="entry name" value="RIBOSOMALL35"/>
</dbReference>
<dbReference type="AlphaFoldDB" id="A0A0G0WSG8"/>
<dbReference type="InterPro" id="IPR001706">
    <property type="entry name" value="Ribosomal_bL35"/>
</dbReference>
<sequence>MKQKTKKAAYKRFKVTSGGKILRRRQMQNHLKSAKSRTARGRYKKPAQVSSVEKKIIERLLPYEG</sequence>
<proteinExistence type="inferred from homology"/>
<dbReference type="Proteomes" id="UP000034292">
    <property type="component" value="Unassembled WGS sequence"/>
</dbReference>
<comment type="similarity">
    <text evidence="1 4 5">Belongs to the bacterial ribosomal protein bL35 family.</text>
</comment>
<evidence type="ECO:0000256" key="3">
    <source>
        <dbReference type="ARBA" id="ARBA00023274"/>
    </source>
</evidence>
<dbReference type="InterPro" id="IPR018265">
    <property type="entry name" value="Ribosomal_bL35_CS"/>
</dbReference>
<evidence type="ECO:0000256" key="1">
    <source>
        <dbReference type="ARBA" id="ARBA00006598"/>
    </source>
</evidence>
<dbReference type="GO" id="GO:0015934">
    <property type="term" value="C:large ribosomal subunit"/>
    <property type="evidence" value="ECO:0007669"/>
    <property type="project" value="TreeGrafter"/>
</dbReference>